<dbReference type="Gene3D" id="1.10.10.60">
    <property type="entry name" value="Homeodomain-like"/>
    <property type="match status" value="2"/>
</dbReference>
<keyword evidence="4" id="KW-0597">Phosphoprotein</keyword>
<dbReference type="Pfam" id="PF12833">
    <property type="entry name" value="HTH_18"/>
    <property type="match status" value="1"/>
</dbReference>
<dbReference type="PANTHER" id="PTHR43280:SF10">
    <property type="entry name" value="REGULATORY PROTEIN POCR"/>
    <property type="match status" value="1"/>
</dbReference>
<feature type="modified residue" description="4-aspartylphosphate" evidence="4">
    <location>
        <position position="59"/>
    </location>
</feature>
<dbReference type="SUPFAM" id="SSF52172">
    <property type="entry name" value="CheY-like"/>
    <property type="match status" value="1"/>
</dbReference>
<keyword evidence="2" id="KW-0238">DNA-binding</keyword>
<dbReference type="EMBL" id="WHNY01000093">
    <property type="protein sequence ID" value="NOU69674.1"/>
    <property type="molecule type" value="Genomic_DNA"/>
</dbReference>
<accession>A0ABX1XML7</accession>
<proteinExistence type="predicted"/>
<keyword evidence="3" id="KW-0804">Transcription</keyword>
<evidence type="ECO:0000259" key="6">
    <source>
        <dbReference type="PROSITE" id="PS50110"/>
    </source>
</evidence>
<name>A0ABX1XML7_9BACL</name>
<dbReference type="InterPro" id="IPR011006">
    <property type="entry name" value="CheY-like_superfamily"/>
</dbReference>
<dbReference type="SMART" id="SM00342">
    <property type="entry name" value="HTH_ARAC"/>
    <property type="match status" value="1"/>
</dbReference>
<evidence type="ECO:0000313" key="8">
    <source>
        <dbReference type="Proteomes" id="UP000653578"/>
    </source>
</evidence>
<evidence type="ECO:0000256" key="3">
    <source>
        <dbReference type="ARBA" id="ARBA00023163"/>
    </source>
</evidence>
<dbReference type="InterPro" id="IPR020449">
    <property type="entry name" value="Tscrpt_reg_AraC-type_HTH"/>
</dbReference>
<keyword evidence="1" id="KW-0805">Transcription regulation</keyword>
<dbReference type="SUPFAM" id="SSF46689">
    <property type="entry name" value="Homeodomain-like"/>
    <property type="match status" value="2"/>
</dbReference>
<protein>
    <submittedName>
        <fullName evidence="7">Helix-turn-helix domain-containing protein</fullName>
    </submittedName>
</protein>
<dbReference type="InterPro" id="IPR001789">
    <property type="entry name" value="Sig_transdc_resp-reg_receiver"/>
</dbReference>
<feature type="domain" description="HTH araC/xylS-type" evidence="5">
    <location>
        <begin position="430"/>
        <end position="528"/>
    </location>
</feature>
<dbReference type="PANTHER" id="PTHR43280">
    <property type="entry name" value="ARAC-FAMILY TRANSCRIPTIONAL REGULATOR"/>
    <property type="match status" value="1"/>
</dbReference>
<sequence length="530" mass="62421">MYKVMLVDDDYPVIDFLQETIPWKDLNMEVIGEFDNGKKAYDFALSNMPSSMPDIIVTDIGMSHMNGLELIDGLLAHKEDIHAIILSCHDEFDYARQAIRLNVDDYILKESLEPEAFITLLLRIKQKLDTDKRVRKQPVFHDLLASLTDDPMMSETDWAEQTKRTGLDFMQYDYIPVLCFINRPLAAEQRYSTQKLFAFAIHNVIDEIIQAYDDQTIFKLSNHGDKTVLLFQYSDFVKNNAYAAISEILQKISESLQVFLKLSATFIIGQICEKPLQLKEHMKQLLKGKERSFYLQEGVIVKLEQLHQSYCDEELFSQHVEAIGQFQHLIMKVDRAKLQQLLADWIEELRRGFYKPQLVREWGIKILLDLRVKIKSLHFFETKFSEEVVHQQFIHTESLDHLHELMWLYMSDLLRIVQHINNGSKRREIVEAQTYVLEHMHEKISMSTVAQRLHLNAAYFSRLFKKETSENFMDYVLRLKMEKACEYLDHSDVSIDQISERLGFESKSYFIRTFRRLIGTQPAVWRHRSE</sequence>
<dbReference type="SMART" id="SM00448">
    <property type="entry name" value="REC"/>
    <property type="match status" value="1"/>
</dbReference>
<dbReference type="RefSeq" id="WP_171638281.1">
    <property type="nucleotide sequence ID" value="NZ_WHNY01000093.1"/>
</dbReference>
<evidence type="ECO:0000259" key="5">
    <source>
        <dbReference type="PROSITE" id="PS01124"/>
    </source>
</evidence>
<dbReference type="InterPro" id="IPR018060">
    <property type="entry name" value="HTH_AraC"/>
</dbReference>
<gene>
    <name evidence="7" type="ORF">GC096_37265</name>
</gene>
<dbReference type="PROSITE" id="PS01124">
    <property type="entry name" value="HTH_ARAC_FAMILY_2"/>
    <property type="match status" value="1"/>
</dbReference>
<dbReference type="PROSITE" id="PS50110">
    <property type="entry name" value="RESPONSE_REGULATORY"/>
    <property type="match status" value="1"/>
</dbReference>
<dbReference type="Proteomes" id="UP000653578">
    <property type="component" value="Unassembled WGS sequence"/>
</dbReference>
<keyword evidence="8" id="KW-1185">Reference proteome</keyword>
<evidence type="ECO:0000256" key="4">
    <source>
        <dbReference type="PROSITE-ProRule" id="PRU00169"/>
    </source>
</evidence>
<dbReference type="Gene3D" id="3.40.50.2300">
    <property type="match status" value="1"/>
</dbReference>
<organism evidence="7 8">
    <name type="scientific">Paenibacillus plantarum</name>
    <dbReference type="NCBI Taxonomy" id="2654975"/>
    <lineage>
        <taxon>Bacteria</taxon>
        <taxon>Bacillati</taxon>
        <taxon>Bacillota</taxon>
        <taxon>Bacilli</taxon>
        <taxon>Bacillales</taxon>
        <taxon>Paenibacillaceae</taxon>
        <taxon>Paenibacillus</taxon>
    </lineage>
</organism>
<reference evidence="7 8" key="1">
    <citation type="submission" date="2019-10" db="EMBL/GenBank/DDBJ databases">
        <title>Description of Paenibacillus humi sp. nov.</title>
        <authorList>
            <person name="Carlier A."/>
            <person name="Qi S."/>
        </authorList>
    </citation>
    <scope>NUCLEOTIDE SEQUENCE [LARGE SCALE GENOMIC DNA]</scope>
    <source>
        <strain evidence="7 8">LMG 31461</strain>
    </source>
</reference>
<dbReference type="InterPro" id="IPR009057">
    <property type="entry name" value="Homeodomain-like_sf"/>
</dbReference>
<evidence type="ECO:0000313" key="7">
    <source>
        <dbReference type="EMBL" id="NOU69674.1"/>
    </source>
</evidence>
<comment type="caution">
    <text evidence="7">The sequence shown here is derived from an EMBL/GenBank/DDBJ whole genome shotgun (WGS) entry which is preliminary data.</text>
</comment>
<dbReference type="Pfam" id="PF00072">
    <property type="entry name" value="Response_reg"/>
    <property type="match status" value="1"/>
</dbReference>
<dbReference type="CDD" id="cd17536">
    <property type="entry name" value="REC_YesN-like"/>
    <property type="match status" value="1"/>
</dbReference>
<feature type="domain" description="Response regulatory" evidence="6">
    <location>
        <begin position="3"/>
        <end position="124"/>
    </location>
</feature>
<evidence type="ECO:0000256" key="2">
    <source>
        <dbReference type="ARBA" id="ARBA00023125"/>
    </source>
</evidence>
<evidence type="ECO:0000256" key="1">
    <source>
        <dbReference type="ARBA" id="ARBA00023015"/>
    </source>
</evidence>
<dbReference type="PRINTS" id="PR00032">
    <property type="entry name" value="HTHARAC"/>
</dbReference>